<evidence type="ECO:0000256" key="1">
    <source>
        <dbReference type="SAM" id="Phobius"/>
    </source>
</evidence>
<dbReference type="OrthoDB" id="5459053at2"/>
<feature type="transmembrane region" description="Helical" evidence="1">
    <location>
        <begin position="7"/>
        <end position="25"/>
    </location>
</feature>
<evidence type="ECO:0000313" key="2">
    <source>
        <dbReference type="EMBL" id="EDM99298.1"/>
    </source>
</evidence>
<keyword evidence="2" id="KW-0378">Hydrolase</keyword>
<dbReference type="Proteomes" id="UP000003639">
    <property type="component" value="Unassembled WGS sequence"/>
</dbReference>
<dbReference type="PANTHER" id="PTHR35531">
    <property type="entry name" value="INNER MEMBRANE PROTEIN YBCI-RELATED"/>
    <property type="match status" value="1"/>
</dbReference>
<accession>A6NYC8</accession>
<protein>
    <submittedName>
        <fullName evidence="2">Putative membrane-bound metal-dependent hydrolase</fullName>
    </submittedName>
</protein>
<dbReference type="EMBL" id="AAXG02000028">
    <property type="protein sequence ID" value="EDM99298.1"/>
    <property type="molecule type" value="Genomic_DNA"/>
</dbReference>
<keyword evidence="3" id="KW-1185">Reference proteome</keyword>
<proteinExistence type="predicted"/>
<feature type="transmembrane region" description="Helical" evidence="1">
    <location>
        <begin position="31"/>
        <end position="52"/>
    </location>
</feature>
<dbReference type="PANTHER" id="PTHR35531:SF1">
    <property type="entry name" value="INNER MEMBRANE PROTEIN YBCI-RELATED"/>
    <property type="match status" value="1"/>
</dbReference>
<comment type="caution">
    <text evidence="2">The sequence shown here is derived from an EMBL/GenBank/DDBJ whole genome shotgun (WGS) entry which is preliminary data.</text>
</comment>
<keyword evidence="1" id="KW-0812">Transmembrane</keyword>
<reference evidence="2 3" key="2">
    <citation type="submission" date="2007-06" db="EMBL/GenBank/DDBJ databases">
        <title>Draft genome sequence of Pseudoflavonifractor capillosus ATCC 29799.</title>
        <authorList>
            <person name="Sudarsanam P."/>
            <person name="Ley R."/>
            <person name="Guruge J."/>
            <person name="Turnbaugh P.J."/>
            <person name="Mahowald M."/>
            <person name="Liep D."/>
            <person name="Gordon J."/>
        </authorList>
    </citation>
    <scope>NUCLEOTIDE SEQUENCE [LARGE SCALE GENOMIC DNA]</scope>
    <source>
        <strain evidence="2 3">ATCC 29799</strain>
    </source>
</reference>
<dbReference type="Pfam" id="PF04307">
    <property type="entry name" value="YdjM"/>
    <property type="match status" value="1"/>
</dbReference>
<feature type="transmembrane region" description="Helical" evidence="1">
    <location>
        <begin position="73"/>
        <end position="93"/>
    </location>
</feature>
<sequence length="166" mass="18555">MTGKTHAICGTVTMLAITAVSFRGLPIDGHTYLPAVGLLSVAAGSYMPDIDLHRSKMGQRHKFISKHLTHRGITHTLLFPVIFIVAMLMTAAAKIPVLPELIMGFNVGWVVHILADLCNRKGVPLLWPLYRRRVHIAAFLTSTWHEYVFIILWLGVNVACVFFLLR</sequence>
<evidence type="ECO:0000313" key="3">
    <source>
        <dbReference type="Proteomes" id="UP000003639"/>
    </source>
</evidence>
<dbReference type="AlphaFoldDB" id="A6NYC8"/>
<feature type="transmembrane region" description="Helical" evidence="1">
    <location>
        <begin position="147"/>
        <end position="165"/>
    </location>
</feature>
<dbReference type="GO" id="GO:0016787">
    <property type="term" value="F:hydrolase activity"/>
    <property type="evidence" value="ECO:0007669"/>
    <property type="project" value="UniProtKB-KW"/>
</dbReference>
<dbReference type="RefSeq" id="WP_006573735.1">
    <property type="nucleotide sequence ID" value="NZ_AAXG02000028.1"/>
</dbReference>
<keyword evidence="1" id="KW-0472">Membrane</keyword>
<gene>
    <name evidence="2" type="ORF">BACCAP_03227</name>
</gene>
<dbReference type="InterPro" id="IPR007404">
    <property type="entry name" value="YdjM-like"/>
</dbReference>
<organism evidence="2 3">
    <name type="scientific">Pseudoflavonifractor capillosus ATCC 29799</name>
    <dbReference type="NCBI Taxonomy" id="411467"/>
    <lineage>
        <taxon>Bacteria</taxon>
        <taxon>Bacillati</taxon>
        <taxon>Bacillota</taxon>
        <taxon>Clostridia</taxon>
        <taxon>Eubacteriales</taxon>
        <taxon>Oscillospiraceae</taxon>
        <taxon>Pseudoflavonifractor</taxon>
    </lineage>
</organism>
<reference evidence="2 3" key="1">
    <citation type="submission" date="2007-04" db="EMBL/GenBank/DDBJ databases">
        <authorList>
            <person name="Fulton L."/>
            <person name="Clifton S."/>
            <person name="Fulton B."/>
            <person name="Xu J."/>
            <person name="Minx P."/>
            <person name="Pepin K.H."/>
            <person name="Johnson M."/>
            <person name="Thiruvilangam P."/>
            <person name="Bhonagiri V."/>
            <person name="Nash W.E."/>
            <person name="Mardis E.R."/>
            <person name="Wilson R.K."/>
        </authorList>
    </citation>
    <scope>NUCLEOTIDE SEQUENCE [LARGE SCALE GENOMIC DNA]</scope>
    <source>
        <strain evidence="2 3">ATCC 29799</strain>
    </source>
</reference>
<dbReference type="STRING" id="411467.BACCAP_03227"/>
<dbReference type="eggNOG" id="COG1988">
    <property type="taxonomic scope" value="Bacteria"/>
</dbReference>
<keyword evidence="1" id="KW-1133">Transmembrane helix</keyword>
<name>A6NYC8_9FIRM</name>